<dbReference type="RefSeq" id="WP_117182094.1">
    <property type="nucleotide sequence ID" value="NZ_JAFGZD010000002.1"/>
</dbReference>
<keyword evidence="4" id="KW-0274">FAD</keyword>
<keyword evidence="8" id="KW-1185">Reference proteome</keyword>
<dbReference type="EMBL" id="JAOXML010000003">
    <property type="protein sequence ID" value="MCV4376311.1"/>
    <property type="molecule type" value="Genomic_DNA"/>
</dbReference>
<protein>
    <submittedName>
        <fullName evidence="7">NAD(P)/FAD-dependent oxidoreductase</fullName>
    </submittedName>
</protein>
<feature type="domain" description="FAD/NAD(P)-binding" evidence="6">
    <location>
        <begin position="4"/>
        <end position="337"/>
    </location>
</feature>
<reference evidence="7 8" key="1">
    <citation type="submission" date="2022-10" db="EMBL/GenBank/DDBJ databases">
        <title>Characterization of Pseudomonas capsici strains from pepper and tomato in Georgia.</title>
        <authorList>
            <person name="Zhao M."/>
            <person name="Dutta B."/>
        </authorList>
    </citation>
    <scope>NUCLEOTIDE SEQUENCE [LARGE SCALE GENOMIC DNA]</scope>
    <source>
        <strain evidence="7 8">Pc20-5</strain>
    </source>
</reference>
<dbReference type="InterPro" id="IPR036188">
    <property type="entry name" value="FAD/NAD-bd_sf"/>
</dbReference>
<accession>A0ABT3BUF9</accession>
<dbReference type="Pfam" id="PF07992">
    <property type="entry name" value="Pyr_redox_2"/>
    <property type="match status" value="1"/>
</dbReference>
<evidence type="ECO:0000256" key="2">
    <source>
        <dbReference type="ARBA" id="ARBA00005272"/>
    </source>
</evidence>
<dbReference type="PANTHER" id="PTHR42913">
    <property type="entry name" value="APOPTOSIS-INDUCING FACTOR 1"/>
    <property type="match status" value="1"/>
</dbReference>
<sequence>MTHRIVIVGGGAGGLELATRLGKTLGKKGTASVTLVDANLTHIWKPLLHEVAAGSLNSYEDELNYVAQAKWNNFQFQLGRMTGLDRENRQIHLAATQDENGAELVPARSLGYDSLVLAVGSTTNDFGTKGAAEHCLFLDSRKQAERFHQQLLNHYLRAHAGQADNAQEITVAIVGAGATGVELAAELHNAAHELASYGLGQIKPENLRITVIEAGPRVLPALPERIGAPVHKTLEKLGVTVLTNSSVSEVTAEGLVTASGQFIPAVLKVWAAGIRAPAFLHELDGLESNRINQLQVLPTLQTTRDENIFAFGDCAACPQKGTDRNVPPRAQAAHQQASLLVKSLRLRIEGKALPEYTYKDYGSLISLSSFSAVGNLMGNLMGSVMLEGWLARMFYISLYRMHQMALYGAFRTLMLMLGSKIGKGTEPRMKLH</sequence>
<dbReference type="InterPro" id="IPR051169">
    <property type="entry name" value="NADH-Q_oxidoreductase"/>
</dbReference>
<proteinExistence type="inferred from homology"/>
<dbReference type="PRINTS" id="PR00411">
    <property type="entry name" value="PNDRDTASEI"/>
</dbReference>
<keyword evidence="5" id="KW-0560">Oxidoreductase</keyword>
<comment type="similarity">
    <text evidence="2">Belongs to the NADH dehydrogenase family.</text>
</comment>
<dbReference type="Proteomes" id="UP001207294">
    <property type="component" value="Unassembled WGS sequence"/>
</dbReference>
<evidence type="ECO:0000259" key="6">
    <source>
        <dbReference type="Pfam" id="PF07992"/>
    </source>
</evidence>
<evidence type="ECO:0000313" key="8">
    <source>
        <dbReference type="Proteomes" id="UP001207294"/>
    </source>
</evidence>
<evidence type="ECO:0000256" key="1">
    <source>
        <dbReference type="ARBA" id="ARBA00001974"/>
    </source>
</evidence>
<comment type="caution">
    <text evidence="7">The sequence shown here is derived from an EMBL/GenBank/DDBJ whole genome shotgun (WGS) entry which is preliminary data.</text>
</comment>
<dbReference type="PANTHER" id="PTHR42913:SF3">
    <property type="entry name" value="64 KDA MITOCHONDRIAL NADH DEHYDROGENASE (EUROFUNG)"/>
    <property type="match status" value="1"/>
</dbReference>
<keyword evidence="3" id="KW-0285">Flavoprotein</keyword>
<evidence type="ECO:0000313" key="7">
    <source>
        <dbReference type="EMBL" id="MCV4376311.1"/>
    </source>
</evidence>
<dbReference type="InterPro" id="IPR023753">
    <property type="entry name" value="FAD/NAD-binding_dom"/>
</dbReference>
<dbReference type="Gene3D" id="3.50.50.100">
    <property type="match status" value="1"/>
</dbReference>
<dbReference type="PRINTS" id="PR00368">
    <property type="entry name" value="FADPNR"/>
</dbReference>
<dbReference type="GeneID" id="93559887"/>
<evidence type="ECO:0000256" key="4">
    <source>
        <dbReference type="ARBA" id="ARBA00022827"/>
    </source>
</evidence>
<evidence type="ECO:0000256" key="5">
    <source>
        <dbReference type="ARBA" id="ARBA00023002"/>
    </source>
</evidence>
<comment type="cofactor">
    <cofactor evidence="1">
        <name>FAD</name>
        <dbReference type="ChEBI" id="CHEBI:57692"/>
    </cofactor>
</comment>
<gene>
    <name evidence="7" type="ORF">OH718_06840</name>
</gene>
<organism evidence="7 8">
    <name type="scientific">Pseudomonas capsici</name>
    <dbReference type="NCBI Taxonomy" id="2810614"/>
    <lineage>
        <taxon>Bacteria</taxon>
        <taxon>Pseudomonadati</taxon>
        <taxon>Pseudomonadota</taxon>
        <taxon>Gammaproteobacteria</taxon>
        <taxon>Pseudomonadales</taxon>
        <taxon>Pseudomonadaceae</taxon>
        <taxon>Pseudomonas</taxon>
    </lineage>
</organism>
<dbReference type="SUPFAM" id="SSF51905">
    <property type="entry name" value="FAD/NAD(P)-binding domain"/>
    <property type="match status" value="2"/>
</dbReference>
<name>A0ABT3BUF9_9PSED</name>
<evidence type="ECO:0000256" key="3">
    <source>
        <dbReference type="ARBA" id="ARBA00022630"/>
    </source>
</evidence>